<reference evidence="2 3" key="1">
    <citation type="submission" date="2020-04" db="EMBL/GenBank/DDBJ databases">
        <title>MicrobeNet Type strains.</title>
        <authorList>
            <person name="Nicholson A.C."/>
        </authorList>
    </citation>
    <scope>NUCLEOTIDE SEQUENCE [LARGE SCALE GENOMIC DNA]</scope>
    <source>
        <strain evidence="2 3">ATCC 23612</strain>
    </source>
</reference>
<dbReference type="Proteomes" id="UP000553209">
    <property type="component" value="Unassembled WGS sequence"/>
</dbReference>
<dbReference type="RefSeq" id="WP_061081248.1">
    <property type="nucleotide sequence ID" value="NZ_JAAXPG010000002.1"/>
</dbReference>
<sequence>MRTTAKMMMTALFTAGLLGMGFGTASAGEHDTDVYQACVQEQSTLGLIPIVLDVDLLNQCISNHVG</sequence>
<keyword evidence="3" id="KW-1185">Reference proteome</keyword>
<organism evidence="2 3">
    <name type="scientific">Nocardiopsis alborubida</name>
    <dbReference type="NCBI Taxonomy" id="146802"/>
    <lineage>
        <taxon>Bacteria</taxon>
        <taxon>Bacillati</taxon>
        <taxon>Actinomycetota</taxon>
        <taxon>Actinomycetes</taxon>
        <taxon>Streptosporangiales</taxon>
        <taxon>Nocardiopsidaceae</taxon>
        <taxon>Nocardiopsis</taxon>
    </lineage>
</organism>
<dbReference type="AlphaFoldDB" id="A0A7X6M980"/>
<evidence type="ECO:0000256" key="1">
    <source>
        <dbReference type="SAM" id="SignalP"/>
    </source>
</evidence>
<protein>
    <submittedName>
        <fullName evidence="2">Uncharacterized protein</fullName>
    </submittedName>
</protein>
<proteinExistence type="predicted"/>
<evidence type="ECO:0000313" key="3">
    <source>
        <dbReference type="Proteomes" id="UP000553209"/>
    </source>
</evidence>
<name>A0A7X6M980_9ACTN</name>
<feature type="signal peptide" evidence="1">
    <location>
        <begin position="1"/>
        <end position="27"/>
    </location>
</feature>
<feature type="chain" id="PRO_5030826873" evidence="1">
    <location>
        <begin position="28"/>
        <end position="66"/>
    </location>
</feature>
<dbReference type="EMBL" id="JAAXPG010000002">
    <property type="protein sequence ID" value="NKY96794.1"/>
    <property type="molecule type" value="Genomic_DNA"/>
</dbReference>
<accession>A0A7X6M980</accession>
<gene>
    <name evidence="2" type="ORF">HGB44_03760</name>
</gene>
<keyword evidence="1" id="KW-0732">Signal</keyword>
<comment type="caution">
    <text evidence="2">The sequence shown here is derived from an EMBL/GenBank/DDBJ whole genome shotgun (WGS) entry which is preliminary data.</text>
</comment>
<evidence type="ECO:0000313" key="2">
    <source>
        <dbReference type="EMBL" id="NKY96794.1"/>
    </source>
</evidence>